<dbReference type="AlphaFoldDB" id="A0AAD3XZP3"/>
<dbReference type="PANTHER" id="PTHR33101">
    <property type="entry name" value="ROP GUANINE NUCLEOTIDE EXCHANGE FACTOR 1"/>
    <property type="match status" value="1"/>
</dbReference>
<name>A0AAD3XZP3_NEPGR</name>
<dbReference type="InterPro" id="IPR005512">
    <property type="entry name" value="PRONE_dom"/>
</dbReference>
<evidence type="ECO:0000259" key="3">
    <source>
        <dbReference type="PROSITE" id="PS51334"/>
    </source>
</evidence>
<keyword evidence="5" id="KW-1185">Reference proteome</keyword>
<dbReference type="Gene3D" id="1.20.58.2010">
    <property type="entry name" value="PRONE domain, subdomain 1"/>
    <property type="match status" value="1"/>
</dbReference>
<reference evidence="4" key="1">
    <citation type="submission" date="2023-05" db="EMBL/GenBank/DDBJ databases">
        <title>Nepenthes gracilis genome sequencing.</title>
        <authorList>
            <person name="Fukushima K."/>
        </authorList>
    </citation>
    <scope>NUCLEOTIDE SEQUENCE</scope>
    <source>
        <strain evidence="4">SING2019-196</strain>
    </source>
</reference>
<dbReference type="PANTHER" id="PTHR33101:SF10">
    <property type="entry name" value="ROP GUANINE NUCLEOTIDE EXCHANGE FACTOR 12"/>
    <property type="match status" value="1"/>
</dbReference>
<dbReference type="InterPro" id="IPR038937">
    <property type="entry name" value="RopGEF"/>
</dbReference>
<dbReference type="Pfam" id="PF03759">
    <property type="entry name" value="PRONE"/>
    <property type="match status" value="1"/>
</dbReference>
<dbReference type="EMBL" id="BSYO01000024">
    <property type="protein sequence ID" value="GMH22215.1"/>
    <property type="molecule type" value="Genomic_DNA"/>
</dbReference>
<comment type="caution">
    <text evidence="4">The sequence shown here is derived from an EMBL/GenBank/DDBJ whole genome shotgun (WGS) entry which is preliminary data.</text>
</comment>
<dbReference type="PROSITE" id="PS51334">
    <property type="entry name" value="PRONE"/>
    <property type="match status" value="1"/>
</dbReference>
<evidence type="ECO:0000256" key="2">
    <source>
        <dbReference type="PROSITE-ProRule" id="PRU00663"/>
    </source>
</evidence>
<sequence length="124" mass="13780">MVWALKKEQENFRAELFHFTGLNENNSSGPRHGDSQSLIPKISSSKELIDIELMKEKFAKLLLGEDMSGGGKGVTSALALSNAITNLAVSFDTDFSEHNVVDLKSRIEASIVIWERKINSKDEK</sequence>
<accession>A0AAD3XZP3</accession>
<keyword evidence="1 2" id="KW-0344">Guanine-nucleotide releasing factor</keyword>
<evidence type="ECO:0000313" key="4">
    <source>
        <dbReference type="EMBL" id="GMH22215.1"/>
    </source>
</evidence>
<dbReference type="GO" id="GO:0005085">
    <property type="term" value="F:guanyl-nucleotide exchange factor activity"/>
    <property type="evidence" value="ECO:0007669"/>
    <property type="project" value="UniProtKB-UniRule"/>
</dbReference>
<feature type="domain" description="PRONE" evidence="3">
    <location>
        <begin position="41"/>
        <end position="124"/>
    </location>
</feature>
<organism evidence="4 5">
    <name type="scientific">Nepenthes gracilis</name>
    <name type="common">Slender pitcher plant</name>
    <dbReference type="NCBI Taxonomy" id="150966"/>
    <lineage>
        <taxon>Eukaryota</taxon>
        <taxon>Viridiplantae</taxon>
        <taxon>Streptophyta</taxon>
        <taxon>Embryophyta</taxon>
        <taxon>Tracheophyta</taxon>
        <taxon>Spermatophyta</taxon>
        <taxon>Magnoliopsida</taxon>
        <taxon>eudicotyledons</taxon>
        <taxon>Gunneridae</taxon>
        <taxon>Pentapetalae</taxon>
        <taxon>Caryophyllales</taxon>
        <taxon>Nepenthaceae</taxon>
        <taxon>Nepenthes</taxon>
    </lineage>
</organism>
<dbReference type="Proteomes" id="UP001279734">
    <property type="component" value="Unassembled WGS sequence"/>
</dbReference>
<evidence type="ECO:0000256" key="1">
    <source>
        <dbReference type="ARBA" id="ARBA00022658"/>
    </source>
</evidence>
<protein>
    <recommendedName>
        <fullName evidence="3">PRONE domain-containing protein</fullName>
    </recommendedName>
</protein>
<evidence type="ECO:0000313" key="5">
    <source>
        <dbReference type="Proteomes" id="UP001279734"/>
    </source>
</evidence>
<gene>
    <name evidence="4" type="ORF">Nepgr_024058</name>
</gene>
<proteinExistence type="predicted"/>